<dbReference type="Pfam" id="PF13411">
    <property type="entry name" value="MerR_1"/>
    <property type="match status" value="1"/>
</dbReference>
<evidence type="ECO:0000313" key="3">
    <source>
        <dbReference type="EMBL" id="PND38495.1"/>
    </source>
</evidence>
<dbReference type="EMBL" id="POSP01000003">
    <property type="protein sequence ID" value="PND38495.1"/>
    <property type="molecule type" value="Genomic_DNA"/>
</dbReference>
<dbReference type="RefSeq" id="WP_102768413.1">
    <property type="nucleotide sequence ID" value="NZ_POSP01000003.1"/>
</dbReference>
<evidence type="ECO:0000259" key="1">
    <source>
        <dbReference type="PROSITE" id="PS50937"/>
    </source>
</evidence>
<dbReference type="PROSITE" id="PS50937">
    <property type="entry name" value="HTH_MERR_2"/>
    <property type="match status" value="1"/>
</dbReference>
<evidence type="ECO:0000313" key="4">
    <source>
        <dbReference type="Proteomes" id="UP000235916"/>
    </source>
</evidence>
<dbReference type="InterPro" id="IPR006158">
    <property type="entry name" value="Cobalamin-bd"/>
</dbReference>
<dbReference type="OrthoDB" id="9800334at2"/>
<dbReference type="Pfam" id="PF02310">
    <property type="entry name" value="B12-binding"/>
    <property type="match status" value="1"/>
</dbReference>
<proteinExistence type="predicted"/>
<dbReference type="CDD" id="cd02065">
    <property type="entry name" value="B12-binding_like"/>
    <property type="match status" value="1"/>
</dbReference>
<gene>
    <name evidence="3" type="ORF">C1O66_13835</name>
</gene>
<dbReference type="PROSITE" id="PS51332">
    <property type="entry name" value="B12_BINDING"/>
    <property type="match status" value="1"/>
</dbReference>
<feature type="domain" description="HTH merR-type" evidence="1">
    <location>
        <begin position="36"/>
        <end position="85"/>
    </location>
</feature>
<dbReference type="Proteomes" id="UP000235916">
    <property type="component" value="Unassembled WGS sequence"/>
</dbReference>
<organism evidence="3 4">
    <name type="scientific">Kinneretia aquatilis</name>
    <dbReference type="NCBI Taxonomy" id="2070761"/>
    <lineage>
        <taxon>Bacteria</taxon>
        <taxon>Pseudomonadati</taxon>
        <taxon>Pseudomonadota</taxon>
        <taxon>Betaproteobacteria</taxon>
        <taxon>Burkholderiales</taxon>
        <taxon>Sphaerotilaceae</taxon>
        <taxon>Roseateles</taxon>
    </lineage>
</organism>
<dbReference type="InterPro" id="IPR036594">
    <property type="entry name" value="Meth_synthase_dom"/>
</dbReference>
<dbReference type="Pfam" id="PF02607">
    <property type="entry name" value="B12-binding_2"/>
    <property type="match status" value="1"/>
</dbReference>
<comment type="caution">
    <text evidence="3">The sequence shown here is derived from an EMBL/GenBank/DDBJ whole genome shotgun (WGS) entry which is preliminary data.</text>
</comment>
<sequence>MAEVLGLPDRPPSAATEAASAGDAAAGLPGIAAVERDTGIAKDTLRIWERRYGFPAPLRDALGERVYPPEQVQRLRLLKRLLDAGHRPGRVVGASDEALQELLQLSKDTRSDGGAAAALGVDLDEFLQMLRRHEVLDLRRQLAQTLLRLGLGAFVREVAAPLTVRVGEAWMRGELEVFEEHCYSEALQQVLRQAIQAIPPFALGERPRVLLSTLPGEPHGLGLLMVEALLALEGCQCLSLGVQTPASELVKAAVAHETDVLALSFSGLLNAAQVQRQLRDLRAALPERVALWAGGSAAALQRKSGLPGLEHLTELDQVAPAVAAWRGGLTAS</sequence>
<dbReference type="GO" id="GO:0006355">
    <property type="term" value="P:regulation of DNA-templated transcription"/>
    <property type="evidence" value="ECO:0007669"/>
    <property type="project" value="InterPro"/>
</dbReference>
<dbReference type="GO" id="GO:0031419">
    <property type="term" value="F:cobalamin binding"/>
    <property type="evidence" value="ECO:0007669"/>
    <property type="project" value="InterPro"/>
</dbReference>
<dbReference type="InterPro" id="IPR009061">
    <property type="entry name" value="DNA-bd_dom_put_sf"/>
</dbReference>
<dbReference type="InterPro" id="IPR003759">
    <property type="entry name" value="Cbl-bd_cap"/>
</dbReference>
<dbReference type="GO" id="GO:0003677">
    <property type="term" value="F:DNA binding"/>
    <property type="evidence" value="ECO:0007669"/>
    <property type="project" value="InterPro"/>
</dbReference>
<keyword evidence="4" id="KW-1185">Reference proteome</keyword>
<feature type="domain" description="B12-binding" evidence="2">
    <location>
        <begin position="206"/>
        <end position="332"/>
    </location>
</feature>
<evidence type="ECO:0000259" key="2">
    <source>
        <dbReference type="PROSITE" id="PS51332"/>
    </source>
</evidence>
<dbReference type="InterPro" id="IPR000551">
    <property type="entry name" value="MerR-type_HTH_dom"/>
</dbReference>
<dbReference type="InterPro" id="IPR036724">
    <property type="entry name" value="Cobalamin-bd_sf"/>
</dbReference>
<dbReference type="SUPFAM" id="SSF52242">
    <property type="entry name" value="Cobalamin (vitamin B12)-binding domain"/>
    <property type="match status" value="1"/>
</dbReference>
<name>A0A2N8KYF7_9BURK</name>
<accession>A0A2N8KYF7</accession>
<reference evidence="3 4" key="1">
    <citation type="submission" date="2018-01" db="EMBL/GenBank/DDBJ databases">
        <title>Draft genome sequence of Paucibacter aquatile CR182 isolated from freshwater of the Nakdong River.</title>
        <authorList>
            <person name="Choi A."/>
            <person name="Chung E.J."/>
        </authorList>
    </citation>
    <scope>NUCLEOTIDE SEQUENCE [LARGE SCALE GENOMIC DNA]</scope>
    <source>
        <strain evidence="3 4">CR182</strain>
    </source>
</reference>
<dbReference type="AlphaFoldDB" id="A0A2N8KYF7"/>
<dbReference type="SUPFAM" id="SSF46955">
    <property type="entry name" value="Putative DNA-binding domain"/>
    <property type="match status" value="1"/>
</dbReference>
<dbReference type="Gene3D" id="3.40.50.280">
    <property type="entry name" value="Cobalamin-binding domain"/>
    <property type="match status" value="1"/>
</dbReference>
<dbReference type="Gene3D" id="1.10.1660.10">
    <property type="match status" value="1"/>
</dbReference>
<dbReference type="GO" id="GO:0046872">
    <property type="term" value="F:metal ion binding"/>
    <property type="evidence" value="ECO:0007669"/>
    <property type="project" value="InterPro"/>
</dbReference>
<protein>
    <submittedName>
        <fullName evidence="3">Cobalamin-binding protein</fullName>
    </submittedName>
</protein>
<dbReference type="Gene3D" id="1.10.1240.10">
    <property type="entry name" value="Methionine synthase domain"/>
    <property type="match status" value="1"/>
</dbReference>